<evidence type="ECO:0000256" key="3">
    <source>
        <dbReference type="ARBA" id="ARBA00022475"/>
    </source>
</evidence>
<dbReference type="Pfam" id="PF02472">
    <property type="entry name" value="ExbD"/>
    <property type="match status" value="1"/>
</dbReference>
<dbReference type="OrthoDB" id="9793581at2"/>
<keyword evidence="3" id="KW-1003">Cell membrane</keyword>
<keyword evidence="10" id="KW-1185">Reference proteome</keyword>
<protein>
    <recommendedName>
        <fullName evidence="11">Biopolymer transport protein ExbD</fullName>
    </recommendedName>
</protein>
<dbReference type="KEGG" id="gai:IMCC3135_25745"/>
<keyword evidence="7" id="KW-0813">Transport</keyword>
<comment type="subcellular location">
    <subcellularLocation>
        <location evidence="1">Cell membrane</location>
        <topology evidence="1">Single-pass membrane protein</topology>
    </subcellularLocation>
    <subcellularLocation>
        <location evidence="7">Cell membrane</location>
        <topology evidence="7">Single-pass type II membrane protein</topology>
    </subcellularLocation>
</comment>
<keyword evidence="6 8" id="KW-0472">Membrane</keyword>
<organism evidence="9 10">
    <name type="scientific">Granulosicoccus antarcticus IMCC3135</name>
    <dbReference type="NCBI Taxonomy" id="1192854"/>
    <lineage>
        <taxon>Bacteria</taxon>
        <taxon>Pseudomonadati</taxon>
        <taxon>Pseudomonadota</taxon>
        <taxon>Gammaproteobacteria</taxon>
        <taxon>Chromatiales</taxon>
        <taxon>Granulosicoccaceae</taxon>
        <taxon>Granulosicoccus</taxon>
    </lineage>
</organism>
<sequence length="161" mass="17229">MKLQPGRKGSAASDNNLIPMINVVFLLLIFFMVAGNIRVSDPLPLLAPTSTQDKPSTAQTVLYVAGDGTLMFEQQLITLENLGSYLKTLSSVNEPTIVSPDKTTPLPSDTTLNISSSEAQLAIKADAQVPVALLRNIMNIVRDAGISQVELLTTRIPVDAP</sequence>
<evidence type="ECO:0000256" key="8">
    <source>
        <dbReference type="SAM" id="Phobius"/>
    </source>
</evidence>
<dbReference type="PANTHER" id="PTHR30558:SF3">
    <property type="entry name" value="BIOPOLYMER TRANSPORT PROTEIN EXBD-RELATED"/>
    <property type="match status" value="1"/>
</dbReference>
<keyword evidence="7" id="KW-0653">Protein transport</keyword>
<comment type="similarity">
    <text evidence="2 7">Belongs to the ExbD/TolR family.</text>
</comment>
<dbReference type="Gene3D" id="3.30.420.270">
    <property type="match status" value="1"/>
</dbReference>
<accession>A0A2Z2P5U7</accession>
<evidence type="ECO:0000256" key="4">
    <source>
        <dbReference type="ARBA" id="ARBA00022692"/>
    </source>
</evidence>
<dbReference type="GO" id="GO:0015031">
    <property type="term" value="P:protein transport"/>
    <property type="evidence" value="ECO:0007669"/>
    <property type="project" value="UniProtKB-KW"/>
</dbReference>
<evidence type="ECO:0000256" key="1">
    <source>
        <dbReference type="ARBA" id="ARBA00004162"/>
    </source>
</evidence>
<dbReference type="GO" id="GO:0022857">
    <property type="term" value="F:transmembrane transporter activity"/>
    <property type="evidence" value="ECO:0007669"/>
    <property type="project" value="InterPro"/>
</dbReference>
<gene>
    <name evidence="9" type="ORF">IMCC3135_25745</name>
</gene>
<evidence type="ECO:0000313" key="10">
    <source>
        <dbReference type="Proteomes" id="UP000250079"/>
    </source>
</evidence>
<keyword evidence="5 8" id="KW-1133">Transmembrane helix</keyword>
<evidence type="ECO:0000256" key="6">
    <source>
        <dbReference type="ARBA" id="ARBA00023136"/>
    </source>
</evidence>
<reference evidence="9 10" key="1">
    <citation type="submission" date="2016-12" db="EMBL/GenBank/DDBJ databases">
        <authorList>
            <person name="Song W.-J."/>
            <person name="Kurnit D.M."/>
        </authorList>
    </citation>
    <scope>NUCLEOTIDE SEQUENCE [LARGE SCALE GENOMIC DNA]</scope>
    <source>
        <strain evidence="9 10">IMCC3135</strain>
    </source>
</reference>
<evidence type="ECO:0008006" key="11">
    <source>
        <dbReference type="Google" id="ProtNLM"/>
    </source>
</evidence>
<dbReference type="GO" id="GO:0005886">
    <property type="term" value="C:plasma membrane"/>
    <property type="evidence" value="ECO:0007669"/>
    <property type="project" value="UniProtKB-SubCell"/>
</dbReference>
<proteinExistence type="inferred from homology"/>
<dbReference type="RefSeq" id="WP_088920144.1">
    <property type="nucleotide sequence ID" value="NZ_CP018632.1"/>
</dbReference>
<dbReference type="EMBL" id="CP018632">
    <property type="protein sequence ID" value="ASJ75204.1"/>
    <property type="molecule type" value="Genomic_DNA"/>
</dbReference>
<feature type="transmembrane region" description="Helical" evidence="8">
    <location>
        <begin position="17"/>
        <end position="37"/>
    </location>
</feature>
<name>A0A2Z2P5U7_9GAMM</name>
<dbReference type="AlphaFoldDB" id="A0A2Z2P5U7"/>
<dbReference type="InterPro" id="IPR003400">
    <property type="entry name" value="ExbD"/>
</dbReference>
<evidence type="ECO:0000256" key="5">
    <source>
        <dbReference type="ARBA" id="ARBA00022989"/>
    </source>
</evidence>
<evidence type="ECO:0000313" key="9">
    <source>
        <dbReference type="EMBL" id="ASJ75204.1"/>
    </source>
</evidence>
<dbReference type="Proteomes" id="UP000250079">
    <property type="component" value="Chromosome"/>
</dbReference>
<dbReference type="PANTHER" id="PTHR30558">
    <property type="entry name" value="EXBD MEMBRANE COMPONENT OF PMF-DRIVEN MACROMOLECULE IMPORT SYSTEM"/>
    <property type="match status" value="1"/>
</dbReference>
<evidence type="ECO:0000256" key="7">
    <source>
        <dbReference type="RuleBase" id="RU003879"/>
    </source>
</evidence>
<evidence type="ECO:0000256" key="2">
    <source>
        <dbReference type="ARBA" id="ARBA00005811"/>
    </source>
</evidence>
<keyword evidence="4 7" id="KW-0812">Transmembrane</keyword>